<organism evidence="2 3">
    <name type="scientific">Podospora fimiseda</name>
    <dbReference type="NCBI Taxonomy" id="252190"/>
    <lineage>
        <taxon>Eukaryota</taxon>
        <taxon>Fungi</taxon>
        <taxon>Dikarya</taxon>
        <taxon>Ascomycota</taxon>
        <taxon>Pezizomycotina</taxon>
        <taxon>Sordariomycetes</taxon>
        <taxon>Sordariomycetidae</taxon>
        <taxon>Sordariales</taxon>
        <taxon>Podosporaceae</taxon>
        <taxon>Podospora</taxon>
    </lineage>
</organism>
<evidence type="ECO:0000313" key="2">
    <source>
        <dbReference type="EMBL" id="KAK4229041.1"/>
    </source>
</evidence>
<keyword evidence="3" id="KW-1185">Reference proteome</keyword>
<evidence type="ECO:0000256" key="1">
    <source>
        <dbReference type="SAM" id="SignalP"/>
    </source>
</evidence>
<reference evidence="2" key="1">
    <citation type="journal article" date="2023" name="Mol. Phylogenet. Evol.">
        <title>Genome-scale phylogeny and comparative genomics of the fungal order Sordariales.</title>
        <authorList>
            <person name="Hensen N."/>
            <person name="Bonometti L."/>
            <person name="Westerberg I."/>
            <person name="Brannstrom I.O."/>
            <person name="Guillou S."/>
            <person name="Cros-Aarteil S."/>
            <person name="Calhoun S."/>
            <person name="Haridas S."/>
            <person name="Kuo A."/>
            <person name="Mondo S."/>
            <person name="Pangilinan J."/>
            <person name="Riley R."/>
            <person name="LaButti K."/>
            <person name="Andreopoulos B."/>
            <person name="Lipzen A."/>
            <person name="Chen C."/>
            <person name="Yan M."/>
            <person name="Daum C."/>
            <person name="Ng V."/>
            <person name="Clum A."/>
            <person name="Steindorff A."/>
            <person name="Ohm R.A."/>
            <person name="Martin F."/>
            <person name="Silar P."/>
            <person name="Natvig D.O."/>
            <person name="Lalanne C."/>
            <person name="Gautier V."/>
            <person name="Ament-Velasquez S.L."/>
            <person name="Kruys A."/>
            <person name="Hutchinson M.I."/>
            <person name="Powell A.J."/>
            <person name="Barry K."/>
            <person name="Miller A.N."/>
            <person name="Grigoriev I.V."/>
            <person name="Debuchy R."/>
            <person name="Gladieux P."/>
            <person name="Hiltunen Thoren M."/>
            <person name="Johannesson H."/>
        </authorList>
    </citation>
    <scope>NUCLEOTIDE SEQUENCE</scope>
    <source>
        <strain evidence="2">CBS 990.96</strain>
    </source>
</reference>
<gene>
    <name evidence="2" type="ORF">QBC38DRAFT_473552</name>
</gene>
<keyword evidence="1" id="KW-0732">Signal</keyword>
<evidence type="ECO:0000313" key="3">
    <source>
        <dbReference type="Proteomes" id="UP001301958"/>
    </source>
</evidence>
<sequence length="88" mass="9978">MLALDWLFCLLLFVFLHNNVFFLSPFTSNQQTHHKQESGGLMRADEMRGDGICERGLDYDNKPAYDETIVGDFEVYNGSSEGKGGKRV</sequence>
<feature type="signal peptide" evidence="1">
    <location>
        <begin position="1"/>
        <end position="22"/>
    </location>
</feature>
<dbReference type="AlphaFoldDB" id="A0AAN7BSV1"/>
<dbReference type="EMBL" id="MU865312">
    <property type="protein sequence ID" value="KAK4229041.1"/>
    <property type="molecule type" value="Genomic_DNA"/>
</dbReference>
<dbReference type="Proteomes" id="UP001301958">
    <property type="component" value="Unassembled WGS sequence"/>
</dbReference>
<reference evidence="2" key="2">
    <citation type="submission" date="2023-05" db="EMBL/GenBank/DDBJ databases">
        <authorList>
            <consortium name="Lawrence Berkeley National Laboratory"/>
            <person name="Steindorff A."/>
            <person name="Hensen N."/>
            <person name="Bonometti L."/>
            <person name="Westerberg I."/>
            <person name="Brannstrom I.O."/>
            <person name="Guillou S."/>
            <person name="Cros-Aarteil S."/>
            <person name="Calhoun S."/>
            <person name="Haridas S."/>
            <person name="Kuo A."/>
            <person name="Mondo S."/>
            <person name="Pangilinan J."/>
            <person name="Riley R."/>
            <person name="Labutti K."/>
            <person name="Andreopoulos B."/>
            <person name="Lipzen A."/>
            <person name="Chen C."/>
            <person name="Yanf M."/>
            <person name="Daum C."/>
            <person name="Ng V."/>
            <person name="Clum A."/>
            <person name="Ohm R."/>
            <person name="Martin F."/>
            <person name="Silar P."/>
            <person name="Natvig D."/>
            <person name="Lalanne C."/>
            <person name="Gautier V."/>
            <person name="Ament-Velasquez S.L."/>
            <person name="Kruys A."/>
            <person name="Hutchinson M.I."/>
            <person name="Powell A.J."/>
            <person name="Barry K."/>
            <person name="Miller A.N."/>
            <person name="Grigoriev I.V."/>
            <person name="Debuchy R."/>
            <person name="Gladieux P."/>
            <person name="Thoren M.H."/>
            <person name="Johannesson H."/>
        </authorList>
    </citation>
    <scope>NUCLEOTIDE SEQUENCE</scope>
    <source>
        <strain evidence="2">CBS 990.96</strain>
    </source>
</reference>
<accession>A0AAN7BSV1</accession>
<feature type="chain" id="PRO_5042841152" evidence="1">
    <location>
        <begin position="23"/>
        <end position="88"/>
    </location>
</feature>
<name>A0AAN7BSV1_9PEZI</name>
<proteinExistence type="predicted"/>
<protein>
    <submittedName>
        <fullName evidence="2">Uncharacterized protein</fullName>
    </submittedName>
</protein>
<comment type="caution">
    <text evidence="2">The sequence shown here is derived from an EMBL/GenBank/DDBJ whole genome shotgun (WGS) entry which is preliminary data.</text>
</comment>